<dbReference type="InterPro" id="IPR037171">
    <property type="entry name" value="NagB/RpiA_transferase-like"/>
</dbReference>
<dbReference type="Proteomes" id="UP000234775">
    <property type="component" value="Unassembled WGS sequence"/>
</dbReference>
<dbReference type="Gene3D" id="3.40.50.1360">
    <property type="match status" value="1"/>
</dbReference>
<name>A0A2I1K5C1_9LACT</name>
<organism evidence="6 7">
    <name type="scientific">Aerococcus christensenii</name>
    <dbReference type="NCBI Taxonomy" id="87541"/>
    <lineage>
        <taxon>Bacteria</taxon>
        <taxon>Bacillati</taxon>
        <taxon>Bacillota</taxon>
        <taxon>Bacilli</taxon>
        <taxon>Lactobacillales</taxon>
        <taxon>Aerococcaceae</taxon>
        <taxon>Aerococcus</taxon>
    </lineage>
</organism>
<dbReference type="SUPFAM" id="SSF100950">
    <property type="entry name" value="NagB/RpiA/CoA transferase-like"/>
    <property type="match status" value="1"/>
</dbReference>
<dbReference type="Pfam" id="PF04198">
    <property type="entry name" value="Sugar-bind"/>
    <property type="match status" value="1"/>
</dbReference>
<evidence type="ECO:0000256" key="1">
    <source>
        <dbReference type="ARBA" id="ARBA00010466"/>
    </source>
</evidence>
<evidence type="ECO:0000313" key="7">
    <source>
        <dbReference type="Proteomes" id="UP000234775"/>
    </source>
</evidence>
<dbReference type="InterPro" id="IPR001387">
    <property type="entry name" value="Cro/C1-type_HTH"/>
</dbReference>
<sequence>MLLWHRFQNCTFVTKWLKEFFMTVDTNLLIKISELYYLNGLTQSQISKELHIHRSTISRLLSMAREKKIVEIKINYKNDSNKDLKNLIKNKYNLKYVVFIDESDKQASYKEVNHLFSSILHDNMIVGLSWGRAMALLPKYLSSARFSNITCIPLIGGPSGIVDSSFHVNTIVYNVASSLHANSLLLDAPAFPNNDNVKKLLLDDPFCNKIFTYWKKMDIAIFGIGSPLIQKSTRWKEFYKNNTLNNIKTNIVAGDIVSRFFDKNGHQLKSPLDNSIIGIELEQLKKIPMRICIATTSDKLTAIQAAIKGNLIDALIINEDLGLQLL</sequence>
<dbReference type="AlphaFoldDB" id="A0A2I1K5C1"/>
<evidence type="ECO:0000256" key="3">
    <source>
        <dbReference type="ARBA" id="ARBA00023125"/>
    </source>
</evidence>
<evidence type="ECO:0000313" key="6">
    <source>
        <dbReference type="EMBL" id="PKY90840.1"/>
    </source>
</evidence>
<dbReference type="Gene3D" id="1.10.10.60">
    <property type="entry name" value="Homeodomain-like"/>
    <property type="match status" value="1"/>
</dbReference>
<protein>
    <submittedName>
        <fullName evidence="6">Cro/Cl family transcriptional regulator</fullName>
    </submittedName>
</protein>
<evidence type="ECO:0000259" key="5">
    <source>
        <dbReference type="PROSITE" id="PS50943"/>
    </source>
</evidence>
<gene>
    <name evidence="6" type="ORF">CYJ27_07655</name>
</gene>
<feature type="domain" description="HTH cro/C1-type" evidence="5">
    <location>
        <begin position="39"/>
        <end position="60"/>
    </location>
</feature>
<comment type="similarity">
    <text evidence="1">Belongs to the SorC transcriptional regulatory family.</text>
</comment>
<accession>A0A2I1K5C1</accession>
<reference evidence="6 7" key="1">
    <citation type="submission" date="2017-12" db="EMBL/GenBank/DDBJ databases">
        <title>Phylogenetic diversity of female urinary microbiome.</title>
        <authorList>
            <person name="Thomas-White K."/>
            <person name="Wolfe A.J."/>
        </authorList>
    </citation>
    <scope>NUCLEOTIDE SEQUENCE [LARGE SCALE GENOMIC DNA]</scope>
    <source>
        <strain evidence="6 7">UMB0844</strain>
    </source>
</reference>
<evidence type="ECO:0000256" key="2">
    <source>
        <dbReference type="ARBA" id="ARBA00023015"/>
    </source>
</evidence>
<dbReference type="SUPFAM" id="SSF88659">
    <property type="entry name" value="Sigma3 and sigma4 domains of RNA polymerase sigma factors"/>
    <property type="match status" value="1"/>
</dbReference>
<dbReference type="EMBL" id="PKGZ01000008">
    <property type="protein sequence ID" value="PKY90840.1"/>
    <property type="molecule type" value="Genomic_DNA"/>
</dbReference>
<keyword evidence="7" id="KW-1185">Reference proteome</keyword>
<keyword evidence="2" id="KW-0805">Transcription regulation</keyword>
<dbReference type="GO" id="GO:0030246">
    <property type="term" value="F:carbohydrate binding"/>
    <property type="evidence" value="ECO:0007669"/>
    <property type="project" value="InterPro"/>
</dbReference>
<dbReference type="PROSITE" id="PS50943">
    <property type="entry name" value="HTH_CROC1"/>
    <property type="match status" value="1"/>
</dbReference>
<comment type="caution">
    <text evidence="6">The sequence shown here is derived from an EMBL/GenBank/DDBJ whole genome shotgun (WGS) entry which is preliminary data.</text>
</comment>
<dbReference type="GO" id="GO:0003677">
    <property type="term" value="F:DNA binding"/>
    <property type="evidence" value="ECO:0007669"/>
    <property type="project" value="UniProtKB-KW"/>
</dbReference>
<dbReference type="InterPro" id="IPR013324">
    <property type="entry name" value="RNA_pol_sigma_r3/r4-like"/>
</dbReference>
<dbReference type="PANTHER" id="PTHR34294">
    <property type="entry name" value="TRANSCRIPTIONAL REGULATOR-RELATED"/>
    <property type="match status" value="1"/>
</dbReference>
<keyword evidence="4" id="KW-0804">Transcription</keyword>
<dbReference type="InterPro" id="IPR051054">
    <property type="entry name" value="SorC_transcr_regulators"/>
</dbReference>
<evidence type="ECO:0000256" key="4">
    <source>
        <dbReference type="ARBA" id="ARBA00023163"/>
    </source>
</evidence>
<proteinExistence type="inferred from homology"/>
<dbReference type="PANTHER" id="PTHR34294:SF1">
    <property type="entry name" value="TRANSCRIPTIONAL REGULATOR LSRR"/>
    <property type="match status" value="1"/>
</dbReference>
<keyword evidence="3" id="KW-0238">DNA-binding</keyword>
<dbReference type="InterPro" id="IPR007324">
    <property type="entry name" value="Sugar-bd_dom_put"/>
</dbReference>